<accession>A0ABR7LMR2</accession>
<sequence>MSKAKPKRTLTLPLVALAIFLPVLAACGGSDGSSGGSGAAAGGGSSAAAGGGAAGKGNAQYVKYAQCMRQNGVPQWPDPVDGTKFRMPYPGAVDPDSPQVKAAGQKCESVRPPGWTSRQDPAAQARMLKYAQCMRKNGVPKFPDPQGGALDLGDLNLNSPQFKAAEQKCQSLRPSGGGG</sequence>
<evidence type="ECO:0000313" key="4">
    <source>
        <dbReference type="Proteomes" id="UP000805614"/>
    </source>
</evidence>
<feature type="region of interest" description="Disordered" evidence="1">
    <location>
        <begin position="32"/>
        <end position="52"/>
    </location>
</feature>
<proteinExistence type="predicted"/>
<evidence type="ECO:0000313" key="3">
    <source>
        <dbReference type="EMBL" id="MBC6466141.1"/>
    </source>
</evidence>
<dbReference type="RefSeq" id="WP_187243161.1">
    <property type="nucleotide sequence ID" value="NZ_BAAAOK010000059.1"/>
</dbReference>
<feature type="chain" id="PRO_5046422463" description="Lipoprotein" evidence="2">
    <location>
        <begin position="26"/>
        <end position="179"/>
    </location>
</feature>
<dbReference type="Proteomes" id="UP000805614">
    <property type="component" value="Unassembled WGS sequence"/>
</dbReference>
<gene>
    <name evidence="3" type="ORF">HKK74_11615</name>
</gene>
<evidence type="ECO:0000256" key="1">
    <source>
        <dbReference type="SAM" id="MobiDB-lite"/>
    </source>
</evidence>
<organism evidence="3 4">
    <name type="scientific">Actinomadura alba</name>
    <dbReference type="NCBI Taxonomy" id="406431"/>
    <lineage>
        <taxon>Bacteria</taxon>
        <taxon>Bacillati</taxon>
        <taxon>Actinomycetota</taxon>
        <taxon>Actinomycetes</taxon>
        <taxon>Streptosporangiales</taxon>
        <taxon>Thermomonosporaceae</taxon>
        <taxon>Actinomadura</taxon>
    </lineage>
</organism>
<dbReference type="PROSITE" id="PS51257">
    <property type="entry name" value="PROKAR_LIPOPROTEIN"/>
    <property type="match status" value="1"/>
</dbReference>
<evidence type="ECO:0008006" key="5">
    <source>
        <dbReference type="Google" id="ProtNLM"/>
    </source>
</evidence>
<keyword evidence="4" id="KW-1185">Reference proteome</keyword>
<evidence type="ECO:0000256" key="2">
    <source>
        <dbReference type="SAM" id="SignalP"/>
    </source>
</evidence>
<dbReference type="EMBL" id="JABVEC010000007">
    <property type="protein sequence ID" value="MBC6466141.1"/>
    <property type="molecule type" value="Genomic_DNA"/>
</dbReference>
<protein>
    <recommendedName>
        <fullName evidence="5">Lipoprotein</fullName>
    </recommendedName>
</protein>
<keyword evidence="2" id="KW-0732">Signal</keyword>
<name>A0ABR7LMR2_9ACTN</name>
<reference evidence="3 4" key="1">
    <citation type="submission" date="2020-06" db="EMBL/GenBank/DDBJ databases">
        <title>Actinomadura xiongansis sp. nov., isolated from soil of Baiyangdian.</title>
        <authorList>
            <person name="Zhang X."/>
        </authorList>
    </citation>
    <scope>NUCLEOTIDE SEQUENCE [LARGE SCALE GENOMIC DNA]</scope>
    <source>
        <strain evidence="3 4">HBUM206468</strain>
    </source>
</reference>
<feature type="signal peptide" evidence="2">
    <location>
        <begin position="1"/>
        <end position="25"/>
    </location>
</feature>
<comment type="caution">
    <text evidence="3">The sequence shown here is derived from an EMBL/GenBank/DDBJ whole genome shotgun (WGS) entry which is preliminary data.</text>
</comment>